<dbReference type="GO" id="GO:0005096">
    <property type="term" value="F:GTPase activator activity"/>
    <property type="evidence" value="ECO:0007669"/>
    <property type="project" value="UniProtKB-KW"/>
</dbReference>
<evidence type="ECO:0000256" key="3">
    <source>
        <dbReference type="ARBA" id="ARBA00022737"/>
    </source>
</evidence>
<evidence type="ECO:0000256" key="1">
    <source>
        <dbReference type="ARBA" id="ARBA00022468"/>
    </source>
</evidence>
<dbReference type="GO" id="GO:0031267">
    <property type="term" value="F:small GTPase binding"/>
    <property type="evidence" value="ECO:0007669"/>
    <property type="project" value="TreeGrafter"/>
</dbReference>
<dbReference type="GO" id="GO:0048471">
    <property type="term" value="C:perinuclear region of cytoplasm"/>
    <property type="evidence" value="ECO:0007669"/>
    <property type="project" value="TreeGrafter"/>
</dbReference>
<dbReference type="GO" id="GO:0005829">
    <property type="term" value="C:cytosol"/>
    <property type="evidence" value="ECO:0007669"/>
    <property type="project" value="TreeGrafter"/>
</dbReference>
<evidence type="ECO:0000256" key="2">
    <source>
        <dbReference type="ARBA" id="ARBA00022614"/>
    </source>
</evidence>
<evidence type="ECO:0000313" key="5">
    <source>
        <dbReference type="Proteomes" id="UP000030762"/>
    </source>
</evidence>
<accession>T0RRJ6</accession>
<organism evidence="4 5">
    <name type="scientific">Saprolegnia diclina (strain VS20)</name>
    <dbReference type="NCBI Taxonomy" id="1156394"/>
    <lineage>
        <taxon>Eukaryota</taxon>
        <taxon>Sar</taxon>
        <taxon>Stramenopiles</taxon>
        <taxon>Oomycota</taxon>
        <taxon>Saprolegniomycetes</taxon>
        <taxon>Saprolegniales</taxon>
        <taxon>Saprolegniaceae</taxon>
        <taxon>Saprolegnia</taxon>
    </lineage>
</organism>
<dbReference type="VEuPathDB" id="FungiDB:SDRG_09719"/>
<evidence type="ECO:0008006" key="6">
    <source>
        <dbReference type="Google" id="ProtNLM"/>
    </source>
</evidence>
<dbReference type="PANTHER" id="PTHR24113">
    <property type="entry name" value="RAN GTPASE-ACTIVATING PROTEIN 1"/>
    <property type="match status" value="1"/>
</dbReference>
<gene>
    <name evidence="4" type="ORF">SDRG_09719</name>
</gene>
<dbReference type="RefSeq" id="XP_008613891.1">
    <property type="nucleotide sequence ID" value="XM_008615669.1"/>
</dbReference>
<dbReference type="OrthoDB" id="188902at2759"/>
<dbReference type="PANTHER" id="PTHR24113:SF12">
    <property type="entry name" value="RAN GTPASE-ACTIVATING PROTEIN 1"/>
    <property type="match status" value="1"/>
</dbReference>
<evidence type="ECO:0000313" key="4">
    <source>
        <dbReference type="EMBL" id="EQC32747.1"/>
    </source>
</evidence>
<proteinExistence type="predicted"/>
<dbReference type="EMBL" id="JH767162">
    <property type="protein sequence ID" value="EQC32747.1"/>
    <property type="molecule type" value="Genomic_DNA"/>
</dbReference>
<keyword evidence="2" id="KW-0433">Leucine-rich repeat</keyword>
<dbReference type="GO" id="GO:0005634">
    <property type="term" value="C:nucleus"/>
    <property type="evidence" value="ECO:0007669"/>
    <property type="project" value="TreeGrafter"/>
</dbReference>
<keyword evidence="3" id="KW-0677">Repeat</keyword>
<reference evidence="4 5" key="1">
    <citation type="submission" date="2012-04" db="EMBL/GenBank/DDBJ databases">
        <title>The Genome Sequence of Saprolegnia declina VS20.</title>
        <authorList>
            <consortium name="The Broad Institute Genome Sequencing Platform"/>
            <person name="Russ C."/>
            <person name="Nusbaum C."/>
            <person name="Tyler B."/>
            <person name="van West P."/>
            <person name="Dieguez-Uribeondo J."/>
            <person name="de Bruijn I."/>
            <person name="Tripathy S."/>
            <person name="Jiang R."/>
            <person name="Young S.K."/>
            <person name="Zeng Q."/>
            <person name="Gargeya S."/>
            <person name="Fitzgerald M."/>
            <person name="Haas B."/>
            <person name="Abouelleil A."/>
            <person name="Alvarado L."/>
            <person name="Arachchi H.M."/>
            <person name="Berlin A."/>
            <person name="Chapman S.B."/>
            <person name="Goldberg J."/>
            <person name="Griggs A."/>
            <person name="Gujja S."/>
            <person name="Hansen M."/>
            <person name="Howarth C."/>
            <person name="Imamovic A."/>
            <person name="Larimer J."/>
            <person name="McCowen C."/>
            <person name="Montmayeur A."/>
            <person name="Murphy C."/>
            <person name="Neiman D."/>
            <person name="Pearson M."/>
            <person name="Priest M."/>
            <person name="Roberts A."/>
            <person name="Saif S."/>
            <person name="Shea T."/>
            <person name="Sisk P."/>
            <person name="Sykes S."/>
            <person name="Wortman J."/>
            <person name="Nusbaum C."/>
            <person name="Birren B."/>
        </authorList>
    </citation>
    <scope>NUCLEOTIDE SEQUENCE [LARGE SCALE GENOMIC DNA]</scope>
    <source>
        <strain evidence="4 5">VS20</strain>
    </source>
</reference>
<dbReference type="AlphaFoldDB" id="T0RRJ6"/>
<sequence length="511" mass="56336">MLQVSPELLQAIVSFLPSKDMALRTPALQLVATLTQAVGPHVFSRGHDLEALAQLENAYCILDQLLTTSHTLCVSAPTALSTIPSVATPPRVRPTLHRLCLEITDWTDDSRVLACLQHVFAVNAASLQSIEVHVSAPHDRAPQVWRSQWQHGFLTTLVQGLVSLRHVASLSLRSVHGLRFPEQEATALAAWIDETPLTSLRMENINELSPGRQLWAKPTLTSLSLDPIFRLDDSATFAHSLTYVDLQLFDARQLKDMATTLANSPIKSLHVRLMNNTSRQDELATQGFFEIDLPRFAQLTTLHLTNIHLSTTHCLTLALLLPRFKHLALTTNKLGDTGVLALTPFLRHASLVETLTLVDQGFGDAGASALTHTPRLCMLNLSRNNIKLGGVLALSGLLPQLSRLATWRLCSNPLGAKGLVFLLRAWTYVELDTTTLIDARSTVGSEDDSRVVDALIAALPSHRTCLAALEAPAIEIKRNNMAELMAEAPLRDDRVMRQATPWFEFIPHFVE</sequence>
<dbReference type="Proteomes" id="UP000030762">
    <property type="component" value="Unassembled WGS sequence"/>
</dbReference>
<dbReference type="Gene3D" id="3.80.10.10">
    <property type="entry name" value="Ribonuclease Inhibitor"/>
    <property type="match status" value="1"/>
</dbReference>
<dbReference type="InterPro" id="IPR032675">
    <property type="entry name" value="LRR_dom_sf"/>
</dbReference>
<dbReference type="GO" id="GO:0006913">
    <property type="term" value="P:nucleocytoplasmic transport"/>
    <property type="evidence" value="ECO:0007669"/>
    <property type="project" value="TreeGrafter"/>
</dbReference>
<dbReference type="GeneID" id="19950446"/>
<dbReference type="InterPro" id="IPR027038">
    <property type="entry name" value="RanGap"/>
</dbReference>
<keyword evidence="5" id="KW-1185">Reference proteome</keyword>
<dbReference type="InParanoid" id="T0RRJ6"/>
<dbReference type="SUPFAM" id="SSF52047">
    <property type="entry name" value="RNI-like"/>
    <property type="match status" value="1"/>
</dbReference>
<name>T0RRJ6_SAPDV</name>
<keyword evidence="1" id="KW-0343">GTPase activation</keyword>
<protein>
    <recommendedName>
        <fullName evidence="6">RNI-like protein</fullName>
    </recommendedName>
</protein>